<dbReference type="AlphaFoldDB" id="A0A9J6G0B0"/>
<keyword evidence="8" id="KW-1185">Reference proteome</keyword>
<evidence type="ECO:0000313" key="7">
    <source>
        <dbReference type="EMBL" id="KAH9368395.1"/>
    </source>
</evidence>
<dbReference type="SUPFAM" id="SSF57716">
    <property type="entry name" value="Glucocorticoid receptor-like (DNA-binding domain)"/>
    <property type="match status" value="1"/>
</dbReference>
<keyword evidence="2" id="KW-0863">Zinc-finger</keyword>
<evidence type="ECO:0000256" key="4">
    <source>
        <dbReference type="ARBA" id="ARBA00023125"/>
    </source>
</evidence>
<comment type="caution">
    <text evidence="7">The sequence shown here is derived from an EMBL/GenBank/DDBJ whole genome shotgun (WGS) entry which is preliminary data.</text>
</comment>
<feature type="region of interest" description="Disordered" evidence="5">
    <location>
        <begin position="89"/>
        <end position="121"/>
    </location>
</feature>
<accession>A0A9J6G0B0</accession>
<dbReference type="GO" id="GO:0003677">
    <property type="term" value="F:DNA binding"/>
    <property type="evidence" value="ECO:0007669"/>
    <property type="project" value="UniProtKB-KW"/>
</dbReference>
<dbReference type="OrthoDB" id="7331812at2759"/>
<dbReference type="VEuPathDB" id="VectorBase:HLOH_052926"/>
<sequence>MQCLRGALKPPIGIREGARAIVYTSPGRASVLAQWRRAIPRTEKRLKENTAVCDLHFGERYISRHIAHTVNGEVVSIYRKRPRFPPEAVPTQFPIFRSTSRNNFPEQEVSSEKRTRGPTQQ</sequence>
<name>A0A9J6G0B0_HAELO</name>
<keyword evidence="1" id="KW-0479">Metal-binding</keyword>
<evidence type="ECO:0000256" key="1">
    <source>
        <dbReference type="ARBA" id="ARBA00022723"/>
    </source>
</evidence>
<proteinExistence type="predicted"/>
<organism evidence="7 8">
    <name type="scientific">Haemaphysalis longicornis</name>
    <name type="common">Bush tick</name>
    <dbReference type="NCBI Taxonomy" id="44386"/>
    <lineage>
        <taxon>Eukaryota</taxon>
        <taxon>Metazoa</taxon>
        <taxon>Ecdysozoa</taxon>
        <taxon>Arthropoda</taxon>
        <taxon>Chelicerata</taxon>
        <taxon>Arachnida</taxon>
        <taxon>Acari</taxon>
        <taxon>Parasitiformes</taxon>
        <taxon>Ixodida</taxon>
        <taxon>Ixodoidea</taxon>
        <taxon>Ixodidae</taxon>
        <taxon>Haemaphysalinae</taxon>
        <taxon>Haemaphysalis</taxon>
    </lineage>
</organism>
<dbReference type="InterPro" id="IPR006612">
    <property type="entry name" value="THAP_Znf"/>
</dbReference>
<dbReference type="Pfam" id="PF05485">
    <property type="entry name" value="THAP"/>
    <property type="match status" value="1"/>
</dbReference>
<dbReference type="EMBL" id="JABSTR010000004">
    <property type="protein sequence ID" value="KAH9368395.1"/>
    <property type="molecule type" value="Genomic_DNA"/>
</dbReference>
<keyword evidence="3" id="KW-0862">Zinc</keyword>
<evidence type="ECO:0000259" key="6">
    <source>
        <dbReference type="Pfam" id="PF05485"/>
    </source>
</evidence>
<gene>
    <name evidence="7" type="ORF">HPB48_012675</name>
</gene>
<evidence type="ECO:0000256" key="3">
    <source>
        <dbReference type="ARBA" id="ARBA00022833"/>
    </source>
</evidence>
<keyword evidence="4" id="KW-0238">DNA-binding</keyword>
<reference evidence="7 8" key="1">
    <citation type="journal article" date="2020" name="Cell">
        <title>Large-Scale Comparative Analyses of Tick Genomes Elucidate Their Genetic Diversity and Vector Capacities.</title>
        <authorList>
            <consortium name="Tick Genome and Microbiome Consortium (TIGMIC)"/>
            <person name="Jia N."/>
            <person name="Wang J."/>
            <person name="Shi W."/>
            <person name="Du L."/>
            <person name="Sun Y."/>
            <person name="Zhan W."/>
            <person name="Jiang J.F."/>
            <person name="Wang Q."/>
            <person name="Zhang B."/>
            <person name="Ji P."/>
            <person name="Bell-Sakyi L."/>
            <person name="Cui X.M."/>
            <person name="Yuan T.T."/>
            <person name="Jiang B.G."/>
            <person name="Yang W.F."/>
            <person name="Lam T.T."/>
            <person name="Chang Q.C."/>
            <person name="Ding S.J."/>
            <person name="Wang X.J."/>
            <person name="Zhu J.G."/>
            <person name="Ruan X.D."/>
            <person name="Zhao L."/>
            <person name="Wei J.T."/>
            <person name="Ye R.Z."/>
            <person name="Que T.C."/>
            <person name="Du C.H."/>
            <person name="Zhou Y.H."/>
            <person name="Cheng J.X."/>
            <person name="Dai P.F."/>
            <person name="Guo W.B."/>
            <person name="Han X.H."/>
            <person name="Huang E.J."/>
            <person name="Li L.F."/>
            <person name="Wei W."/>
            <person name="Gao Y.C."/>
            <person name="Liu J.Z."/>
            <person name="Shao H.Z."/>
            <person name="Wang X."/>
            <person name="Wang C.C."/>
            <person name="Yang T.C."/>
            <person name="Huo Q.B."/>
            <person name="Li W."/>
            <person name="Chen H.Y."/>
            <person name="Chen S.E."/>
            <person name="Zhou L.G."/>
            <person name="Ni X.B."/>
            <person name="Tian J.H."/>
            <person name="Sheng Y."/>
            <person name="Liu T."/>
            <person name="Pan Y.S."/>
            <person name="Xia L.Y."/>
            <person name="Li J."/>
            <person name="Zhao F."/>
            <person name="Cao W.C."/>
        </authorList>
    </citation>
    <scope>NUCLEOTIDE SEQUENCE [LARGE SCALE GENOMIC DNA]</scope>
    <source>
        <strain evidence="7">HaeL-2018</strain>
    </source>
</reference>
<dbReference type="GO" id="GO:0008270">
    <property type="term" value="F:zinc ion binding"/>
    <property type="evidence" value="ECO:0007669"/>
    <property type="project" value="UniProtKB-KW"/>
</dbReference>
<dbReference type="Proteomes" id="UP000821853">
    <property type="component" value="Chromosome 2"/>
</dbReference>
<protein>
    <recommendedName>
        <fullName evidence="6">THAP-type domain-containing protein</fullName>
    </recommendedName>
</protein>
<evidence type="ECO:0000256" key="5">
    <source>
        <dbReference type="SAM" id="MobiDB-lite"/>
    </source>
</evidence>
<feature type="domain" description="THAP-type" evidence="6">
    <location>
        <begin position="23"/>
        <end position="93"/>
    </location>
</feature>
<evidence type="ECO:0000313" key="8">
    <source>
        <dbReference type="Proteomes" id="UP000821853"/>
    </source>
</evidence>
<evidence type="ECO:0000256" key="2">
    <source>
        <dbReference type="ARBA" id="ARBA00022771"/>
    </source>
</evidence>